<dbReference type="KEGG" id="hav:AT03_13370"/>
<dbReference type="OrthoDB" id="6629750at2"/>
<gene>
    <name evidence="2" type="ORF">AT03_13370</name>
</gene>
<dbReference type="Pfam" id="PF15944">
    <property type="entry name" value="DUF4752"/>
    <property type="match status" value="1"/>
</dbReference>
<proteinExistence type="predicted"/>
<dbReference type="eggNOG" id="ENOG5033GZX">
    <property type="taxonomic scope" value="Bacteria"/>
</dbReference>
<dbReference type="Proteomes" id="UP000029986">
    <property type="component" value="Chromosome"/>
</dbReference>
<dbReference type="PATRIC" id="fig|1453496.5.peg.2722"/>
<evidence type="ECO:0000256" key="1">
    <source>
        <dbReference type="SAM" id="Phobius"/>
    </source>
</evidence>
<sequence length="84" mass="9990">MDNLATYLNTGLALIGWTYIMWKSGEWLMRIAIKQWDKRRKISRKQRAVENLYDAFELDTIKDGDQMKVTTAKGLVIMMYRQEK</sequence>
<reference evidence="2 3" key="1">
    <citation type="journal article" date="2014" name="Gut Pathog.">
        <title>Gene clusters of Hafnia alvei strain FB1 important in survival and pathogenesis: a draft genome perspective.</title>
        <authorList>
            <person name="Tan J.Y."/>
            <person name="Yin W.F."/>
            <person name="Chan K.G."/>
        </authorList>
    </citation>
    <scope>NUCLEOTIDE SEQUENCE [LARGE SCALE GENOMIC DNA]</scope>
    <source>
        <strain evidence="2 3">FB1</strain>
    </source>
</reference>
<keyword evidence="1" id="KW-1133">Transmembrane helix</keyword>
<accession>A0A097R3H6</accession>
<feature type="transmembrane region" description="Helical" evidence="1">
    <location>
        <begin position="6"/>
        <end position="22"/>
    </location>
</feature>
<evidence type="ECO:0000313" key="2">
    <source>
        <dbReference type="EMBL" id="AIU73286.1"/>
    </source>
</evidence>
<protein>
    <submittedName>
        <fullName evidence="2">Membrane protein</fullName>
    </submittedName>
</protein>
<dbReference type="RefSeq" id="WP_038502323.1">
    <property type="nucleotide sequence ID" value="NZ_CP009706.1"/>
</dbReference>
<organism evidence="2 3">
    <name type="scientific">Hafnia alvei FB1</name>
    <dbReference type="NCBI Taxonomy" id="1453496"/>
    <lineage>
        <taxon>Bacteria</taxon>
        <taxon>Pseudomonadati</taxon>
        <taxon>Pseudomonadota</taxon>
        <taxon>Gammaproteobacteria</taxon>
        <taxon>Enterobacterales</taxon>
        <taxon>Hafniaceae</taxon>
        <taxon>Hafnia</taxon>
    </lineage>
</organism>
<keyword evidence="1" id="KW-0472">Membrane</keyword>
<dbReference type="AlphaFoldDB" id="A0A097R3H6"/>
<dbReference type="EMBL" id="CP009706">
    <property type="protein sequence ID" value="AIU73286.1"/>
    <property type="molecule type" value="Genomic_DNA"/>
</dbReference>
<evidence type="ECO:0000313" key="3">
    <source>
        <dbReference type="Proteomes" id="UP000029986"/>
    </source>
</evidence>
<keyword evidence="1" id="KW-0812">Transmembrane</keyword>
<dbReference type="InterPro" id="IPR031858">
    <property type="entry name" value="DUF4752"/>
</dbReference>
<name>A0A097R3H6_HAFAL</name>
<keyword evidence="3" id="KW-1185">Reference proteome</keyword>
<dbReference type="HOGENOM" id="CLU_183658_0_0_6"/>